<dbReference type="Proteomes" id="UP000624701">
    <property type="component" value="Unassembled WGS sequence"/>
</dbReference>
<feature type="transmembrane region" description="Helical" evidence="1">
    <location>
        <begin position="29"/>
        <end position="46"/>
    </location>
</feature>
<sequence>MIINRLLKVALVILSVAFIILEVLKVDLYNDWASALLLLLLTYLYRRSIDLKTKKRPYFLYFLIAFTISEILSLSSNYILLVTETVNYDYYLGNFFYMLAYVFLILRCMLTMKFKAIVKQFPVTLIILAVLGVFCVTLITETAQTKLETPEYITEFLYNIIVMTLLSVALISYMDKGDNKSMLFLIGSMFIFFSEMIQLAYYYVADMTHLAAIYSVFLVLAFVFYYLQSSLKHQRQTDFNFLDSKMEV</sequence>
<evidence type="ECO:0000256" key="1">
    <source>
        <dbReference type="SAM" id="Phobius"/>
    </source>
</evidence>
<accession>A0ABQ2C2H2</accession>
<keyword evidence="1" id="KW-1133">Transmembrane helix</keyword>
<name>A0ABQ2C2H2_9FLAO</name>
<dbReference type="RefSeq" id="WP_188375317.1">
    <property type="nucleotide sequence ID" value="NZ_BMDQ01000005.1"/>
</dbReference>
<keyword evidence="1" id="KW-0812">Transmembrane</keyword>
<comment type="caution">
    <text evidence="2">The sequence shown here is derived from an EMBL/GenBank/DDBJ whole genome shotgun (WGS) entry which is preliminary data.</text>
</comment>
<feature type="transmembrane region" description="Helical" evidence="1">
    <location>
        <begin position="152"/>
        <end position="171"/>
    </location>
</feature>
<feature type="transmembrane region" description="Helical" evidence="1">
    <location>
        <begin position="121"/>
        <end position="140"/>
    </location>
</feature>
<dbReference type="EMBL" id="BMDQ01000005">
    <property type="protein sequence ID" value="GGI58411.1"/>
    <property type="molecule type" value="Genomic_DNA"/>
</dbReference>
<feature type="transmembrane region" description="Helical" evidence="1">
    <location>
        <begin position="58"/>
        <end position="79"/>
    </location>
</feature>
<evidence type="ECO:0000313" key="3">
    <source>
        <dbReference type="Proteomes" id="UP000624701"/>
    </source>
</evidence>
<protein>
    <recommendedName>
        <fullName evidence="4">YhhN-like protein</fullName>
    </recommendedName>
</protein>
<evidence type="ECO:0008006" key="4">
    <source>
        <dbReference type="Google" id="ProtNLM"/>
    </source>
</evidence>
<evidence type="ECO:0000313" key="2">
    <source>
        <dbReference type="EMBL" id="GGI58411.1"/>
    </source>
</evidence>
<gene>
    <name evidence="2" type="ORF">GCM10011444_27200</name>
</gene>
<feature type="transmembrane region" description="Helical" evidence="1">
    <location>
        <begin position="210"/>
        <end position="227"/>
    </location>
</feature>
<proteinExistence type="predicted"/>
<feature type="transmembrane region" description="Helical" evidence="1">
    <location>
        <begin position="183"/>
        <end position="204"/>
    </location>
</feature>
<reference evidence="3" key="1">
    <citation type="journal article" date="2019" name="Int. J. Syst. Evol. Microbiol.">
        <title>The Global Catalogue of Microorganisms (GCM) 10K type strain sequencing project: providing services to taxonomists for standard genome sequencing and annotation.</title>
        <authorList>
            <consortium name="The Broad Institute Genomics Platform"/>
            <consortium name="The Broad Institute Genome Sequencing Center for Infectious Disease"/>
            <person name="Wu L."/>
            <person name="Ma J."/>
        </authorList>
    </citation>
    <scope>NUCLEOTIDE SEQUENCE [LARGE SCALE GENOMIC DNA]</scope>
    <source>
        <strain evidence="3">CCM 8681</strain>
    </source>
</reference>
<feature type="transmembrane region" description="Helical" evidence="1">
    <location>
        <begin position="91"/>
        <end position="109"/>
    </location>
</feature>
<keyword evidence="3" id="KW-1185">Reference proteome</keyword>
<keyword evidence="1" id="KW-0472">Membrane</keyword>
<feature type="transmembrane region" description="Helical" evidence="1">
    <location>
        <begin position="7"/>
        <end position="23"/>
    </location>
</feature>
<organism evidence="2 3">
    <name type="scientific">Winogradskyella haliclonae</name>
    <dbReference type="NCBI Taxonomy" id="2048558"/>
    <lineage>
        <taxon>Bacteria</taxon>
        <taxon>Pseudomonadati</taxon>
        <taxon>Bacteroidota</taxon>
        <taxon>Flavobacteriia</taxon>
        <taxon>Flavobacteriales</taxon>
        <taxon>Flavobacteriaceae</taxon>
        <taxon>Winogradskyella</taxon>
    </lineage>
</organism>